<name>A0AAD8CLJ4_ACIOX</name>
<dbReference type="AlphaFoldDB" id="A0AAD8CLJ4"/>
<dbReference type="Proteomes" id="UP001230051">
    <property type="component" value="Unassembled WGS sequence"/>
</dbReference>
<evidence type="ECO:0000313" key="3">
    <source>
        <dbReference type="Proteomes" id="UP001230051"/>
    </source>
</evidence>
<organism evidence="2 3">
    <name type="scientific">Acipenser oxyrinchus oxyrinchus</name>
    <dbReference type="NCBI Taxonomy" id="40147"/>
    <lineage>
        <taxon>Eukaryota</taxon>
        <taxon>Metazoa</taxon>
        <taxon>Chordata</taxon>
        <taxon>Craniata</taxon>
        <taxon>Vertebrata</taxon>
        <taxon>Euteleostomi</taxon>
        <taxon>Actinopterygii</taxon>
        <taxon>Chondrostei</taxon>
        <taxon>Acipenseriformes</taxon>
        <taxon>Acipenseridae</taxon>
        <taxon>Acipenser</taxon>
    </lineage>
</organism>
<comment type="caution">
    <text evidence="2">The sequence shown here is derived from an EMBL/GenBank/DDBJ whole genome shotgun (WGS) entry which is preliminary data.</text>
</comment>
<reference evidence="2" key="1">
    <citation type="submission" date="2022-02" db="EMBL/GenBank/DDBJ databases">
        <title>Atlantic sturgeon de novo genome assembly.</title>
        <authorList>
            <person name="Stock M."/>
            <person name="Klopp C."/>
            <person name="Guiguen Y."/>
            <person name="Cabau C."/>
            <person name="Parinello H."/>
            <person name="Santidrian Yebra-Pimentel E."/>
            <person name="Kuhl H."/>
            <person name="Dirks R.P."/>
            <person name="Guessner J."/>
            <person name="Wuertz S."/>
            <person name="Du K."/>
            <person name="Schartl M."/>
        </authorList>
    </citation>
    <scope>NUCLEOTIDE SEQUENCE</scope>
    <source>
        <strain evidence="2">STURGEONOMICS-FGT-2020</strain>
        <tissue evidence="2">Whole blood</tissue>
    </source>
</reference>
<protein>
    <submittedName>
        <fullName evidence="2">Uncharacterized protein</fullName>
    </submittedName>
</protein>
<gene>
    <name evidence="1" type="ORF">AOXY_G32177</name>
    <name evidence="2" type="ORF">AOXY_G32214</name>
</gene>
<evidence type="ECO:0000313" key="1">
    <source>
        <dbReference type="EMBL" id="KAK1151826.1"/>
    </source>
</evidence>
<proteinExistence type="predicted"/>
<dbReference type="EMBL" id="JAGXEW010000050">
    <property type="protein sequence ID" value="KAK1151858.1"/>
    <property type="molecule type" value="Genomic_DNA"/>
</dbReference>
<evidence type="ECO:0000313" key="2">
    <source>
        <dbReference type="EMBL" id="KAK1151858.1"/>
    </source>
</evidence>
<keyword evidence="3" id="KW-1185">Reference proteome</keyword>
<accession>A0AAD8CLJ4</accession>
<sequence>MALGFLPNAEDSISHTKITERAILRKTMAVLRELAASTGQNFDIGSISDVSNPTSGELFRAYYGREVSPIKFEQAMQTVKDANVDVDHYHP</sequence>
<dbReference type="EMBL" id="JAGXEW010000050">
    <property type="protein sequence ID" value="KAK1151826.1"/>
    <property type="molecule type" value="Genomic_DNA"/>
</dbReference>